<evidence type="ECO:0000256" key="4">
    <source>
        <dbReference type="ARBA" id="ARBA00013064"/>
    </source>
</evidence>
<keyword evidence="7" id="KW-0378">Hydrolase</keyword>
<comment type="subcellular location">
    <subcellularLocation>
        <location evidence="2">Cytoplasm</location>
    </subcellularLocation>
    <subcellularLocation>
        <location evidence="1">Nucleus</location>
    </subcellularLocation>
</comment>
<dbReference type="InterPro" id="IPR000387">
    <property type="entry name" value="Tyr_Pase_dom"/>
</dbReference>
<accession>A0A8C3M6D0</accession>
<keyword evidence="9" id="KW-0539">Nucleus</keyword>
<dbReference type="FunFam" id="3.90.190.10:FF:000056">
    <property type="entry name" value="Dual specificity phosphatase 12"/>
    <property type="match status" value="1"/>
</dbReference>
<dbReference type="InterPro" id="IPR020422">
    <property type="entry name" value="TYR_PHOSPHATASE_DUAL_dom"/>
</dbReference>
<comment type="similarity">
    <text evidence="3">Belongs to the protein-tyrosine phosphatase family. Non-receptor class dual specificity subfamily.</text>
</comment>
<evidence type="ECO:0000256" key="8">
    <source>
        <dbReference type="ARBA" id="ARBA00022912"/>
    </source>
</evidence>
<reference evidence="15" key="3">
    <citation type="submission" date="2025-09" db="UniProtKB">
        <authorList>
            <consortium name="Ensembl"/>
        </authorList>
    </citation>
    <scope>IDENTIFICATION</scope>
</reference>
<evidence type="ECO:0000256" key="11">
    <source>
        <dbReference type="ARBA" id="ARBA00048336"/>
    </source>
</evidence>
<organism evidence="15 16">
    <name type="scientific">Geospiza parvula</name>
    <name type="common">Small tree-finch</name>
    <name type="synonym">Camarhynchus parvulus</name>
    <dbReference type="NCBI Taxonomy" id="87175"/>
    <lineage>
        <taxon>Eukaryota</taxon>
        <taxon>Metazoa</taxon>
        <taxon>Chordata</taxon>
        <taxon>Craniata</taxon>
        <taxon>Vertebrata</taxon>
        <taxon>Euteleostomi</taxon>
        <taxon>Archelosauria</taxon>
        <taxon>Archosauria</taxon>
        <taxon>Dinosauria</taxon>
        <taxon>Saurischia</taxon>
        <taxon>Theropoda</taxon>
        <taxon>Coelurosauria</taxon>
        <taxon>Aves</taxon>
        <taxon>Neognathae</taxon>
        <taxon>Neoaves</taxon>
        <taxon>Telluraves</taxon>
        <taxon>Australaves</taxon>
        <taxon>Passeriformes</taxon>
        <taxon>Thraupidae</taxon>
        <taxon>Camarhynchus</taxon>
    </lineage>
</organism>
<evidence type="ECO:0000256" key="12">
    <source>
        <dbReference type="ARBA" id="ARBA00051722"/>
    </source>
</evidence>
<dbReference type="PIRSF" id="PIRSF000941">
    <property type="entry name" value="DUSP12"/>
    <property type="match status" value="1"/>
</dbReference>
<keyword evidence="6" id="KW-0963">Cytoplasm</keyword>
<dbReference type="SMART" id="SM00195">
    <property type="entry name" value="DSPc"/>
    <property type="match status" value="1"/>
</dbReference>
<sequence length="307" mass="32721">MAAPGGMVPVLAGLYVGGADSCASPAALSAAGVVAVLTVDAEEPPAVPGLRAMHVRARDEPGADLLSRLDECAAFLGAARAGGGAALVRCHAGVSRSVAVVAAYLMKTQGLGWQEALAAVRAAKPDAQVNPGFQAQLKLYEAMGCAVDTSSALYKRYRLEMLNLPREVFAVDPTTICQTLNTEVLYRCRKCRRALFRSSSILSHTEGMGPTAFAHKRITESARLSGNGQEKCTSYFIEPVQWMEPALLGVMEGQLLCPKCTSKLGSFSWRGDQCSCGRWVTPAFQIHKSRVDEVRTLPVGNFQTAKT</sequence>
<dbReference type="EC" id="3.1.3.16" evidence="5"/>
<keyword evidence="16" id="KW-1185">Reference proteome</keyword>
<proteinExistence type="inferred from homology"/>
<comment type="catalytic activity">
    <reaction evidence="10">
        <text>O-phospho-L-seryl-[protein] + H2O = L-seryl-[protein] + phosphate</text>
        <dbReference type="Rhea" id="RHEA:20629"/>
        <dbReference type="Rhea" id="RHEA-COMP:9863"/>
        <dbReference type="Rhea" id="RHEA-COMP:11604"/>
        <dbReference type="ChEBI" id="CHEBI:15377"/>
        <dbReference type="ChEBI" id="CHEBI:29999"/>
        <dbReference type="ChEBI" id="CHEBI:43474"/>
        <dbReference type="ChEBI" id="CHEBI:83421"/>
        <dbReference type="EC" id="3.1.3.16"/>
    </reaction>
</comment>
<dbReference type="AlphaFoldDB" id="A0A8C3M6D0"/>
<dbReference type="GO" id="GO:0004725">
    <property type="term" value="F:protein tyrosine phosphatase activity"/>
    <property type="evidence" value="ECO:0007669"/>
    <property type="project" value="UniProtKB-EC"/>
</dbReference>
<evidence type="ECO:0000256" key="13">
    <source>
        <dbReference type="ARBA" id="ARBA00059753"/>
    </source>
</evidence>
<evidence type="ECO:0000256" key="14">
    <source>
        <dbReference type="ARBA" id="ARBA00068797"/>
    </source>
</evidence>
<evidence type="ECO:0000256" key="3">
    <source>
        <dbReference type="ARBA" id="ARBA00008601"/>
    </source>
</evidence>
<evidence type="ECO:0000256" key="9">
    <source>
        <dbReference type="ARBA" id="ARBA00023242"/>
    </source>
</evidence>
<dbReference type="GO" id="GO:0005634">
    <property type="term" value="C:nucleus"/>
    <property type="evidence" value="ECO:0007669"/>
    <property type="project" value="UniProtKB-SubCell"/>
</dbReference>
<dbReference type="Ensembl" id="ENSCPVT00000001738.2">
    <property type="protein sequence ID" value="ENSCPVP00000001668.1"/>
    <property type="gene ID" value="ENSCPVG00000001239.2"/>
</dbReference>
<dbReference type="GO" id="GO:0004722">
    <property type="term" value="F:protein serine/threonine phosphatase activity"/>
    <property type="evidence" value="ECO:0007669"/>
    <property type="project" value="UniProtKB-EC"/>
</dbReference>
<reference evidence="15" key="1">
    <citation type="submission" date="2020-02" db="EMBL/GenBank/DDBJ databases">
        <authorList>
            <person name="Enbody D E."/>
            <person name="Pettersson E M."/>
        </authorList>
    </citation>
    <scope>NUCLEOTIDE SEQUENCE [LARGE SCALE GENOMIC DNA]</scope>
</reference>
<comment type="catalytic activity">
    <reaction evidence="11">
        <text>O-phospho-L-threonyl-[protein] + H2O = L-threonyl-[protein] + phosphate</text>
        <dbReference type="Rhea" id="RHEA:47004"/>
        <dbReference type="Rhea" id="RHEA-COMP:11060"/>
        <dbReference type="Rhea" id="RHEA-COMP:11605"/>
        <dbReference type="ChEBI" id="CHEBI:15377"/>
        <dbReference type="ChEBI" id="CHEBI:30013"/>
        <dbReference type="ChEBI" id="CHEBI:43474"/>
        <dbReference type="ChEBI" id="CHEBI:61977"/>
        <dbReference type="EC" id="3.1.3.16"/>
    </reaction>
</comment>
<name>A0A8C3M6D0_GEOPR</name>
<dbReference type="Gene3D" id="3.90.190.10">
    <property type="entry name" value="Protein tyrosine phosphatase superfamily"/>
    <property type="match status" value="1"/>
</dbReference>
<comment type="catalytic activity">
    <reaction evidence="12">
        <text>O-phospho-L-tyrosyl-[protein] + H2O = L-tyrosyl-[protein] + phosphate</text>
        <dbReference type="Rhea" id="RHEA:10684"/>
        <dbReference type="Rhea" id="RHEA-COMP:10136"/>
        <dbReference type="Rhea" id="RHEA-COMP:20101"/>
        <dbReference type="ChEBI" id="CHEBI:15377"/>
        <dbReference type="ChEBI" id="CHEBI:43474"/>
        <dbReference type="ChEBI" id="CHEBI:46858"/>
        <dbReference type="ChEBI" id="CHEBI:61978"/>
        <dbReference type="EC" id="3.1.3.48"/>
    </reaction>
</comment>
<dbReference type="PANTHER" id="PTHR45848">
    <property type="entry name" value="DUAL SPECIFICITY PROTEIN PHOSPHATASE 12 FAMILY MEMBER"/>
    <property type="match status" value="1"/>
</dbReference>
<evidence type="ECO:0000313" key="16">
    <source>
        <dbReference type="Proteomes" id="UP000694382"/>
    </source>
</evidence>
<evidence type="ECO:0000256" key="6">
    <source>
        <dbReference type="ARBA" id="ARBA00022490"/>
    </source>
</evidence>
<comment type="function">
    <text evidence="13">Dual specificity phosphatase; can dephosphorylate both phosphotyrosine and phosphoserine or phosphothreonine residues. Can dephosphorylate glucokinase (in vitro). Has phosphatase activity with the synthetic substrate 6,8-difluoro-4-methylumbelliferyl phosphate and other in vitro substrates.</text>
</comment>
<dbReference type="InterPro" id="IPR016278">
    <property type="entry name" value="DUSP12"/>
</dbReference>
<dbReference type="Proteomes" id="UP000694382">
    <property type="component" value="Chromosome 1"/>
</dbReference>
<evidence type="ECO:0000313" key="15">
    <source>
        <dbReference type="Ensembl" id="ENSCPVP00000001668.1"/>
    </source>
</evidence>
<evidence type="ECO:0000256" key="1">
    <source>
        <dbReference type="ARBA" id="ARBA00004123"/>
    </source>
</evidence>
<keyword evidence="8" id="KW-0904">Protein phosphatase</keyword>
<evidence type="ECO:0000256" key="2">
    <source>
        <dbReference type="ARBA" id="ARBA00004496"/>
    </source>
</evidence>
<dbReference type="EC" id="3.1.3.48" evidence="4"/>
<protein>
    <recommendedName>
        <fullName evidence="14">Dual specificity protein phosphatase 12</fullName>
        <ecNumber evidence="5">3.1.3.16</ecNumber>
        <ecNumber evidence="4">3.1.3.48</ecNumber>
    </recommendedName>
</protein>
<dbReference type="PROSITE" id="PS50054">
    <property type="entry name" value="TYR_PHOSPHATASE_DUAL"/>
    <property type="match status" value="1"/>
</dbReference>
<dbReference type="PROSITE" id="PS50056">
    <property type="entry name" value="TYR_PHOSPHATASE_2"/>
    <property type="match status" value="1"/>
</dbReference>
<dbReference type="PANTHER" id="PTHR45848:SF4">
    <property type="entry name" value="DUAL SPECIFICITY PROTEIN PHOSPHATASE 12"/>
    <property type="match status" value="1"/>
</dbReference>
<evidence type="ECO:0000256" key="7">
    <source>
        <dbReference type="ARBA" id="ARBA00022801"/>
    </source>
</evidence>
<evidence type="ECO:0000256" key="10">
    <source>
        <dbReference type="ARBA" id="ARBA00047761"/>
    </source>
</evidence>
<dbReference type="GO" id="GO:0008138">
    <property type="term" value="F:protein tyrosine/serine/threonine phosphatase activity"/>
    <property type="evidence" value="ECO:0007669"/>
    <property type="project" value="InterPro"/>
</dbReference>
<reference evidence="15" key="2">
    <citation type="submission" date="2025-08" db="UniProtKB">
        <authorList>
            <consortium name="Ensembl"/>
        </authorList>
    </citation>
    <scope>IDENTIFICATION</scope>
</reference>
<dbReference type="InterPro" id="IPR000340">
    <property type="entry name" value="Dual-sp_phosphatase_cat-dom"/>
</dbReference>
<dbReference type="GO" id="GO:0005737">
    <property type="term" value="C:cytoplasm"/>
    <property type="evidence" value="ECO:0007669"/>
    <property type="project" value="UniProtKB-SubCell"/>
</dbReference>
<evidence type="ECO:0000256" key="5">
    <source>
        <dbReference type="ARBA" id="ARBA00013081"/>
    </source>
</evidence>
<dbReference type="Pfam" id="PF00782">
    <property type="entry name" value="DSPc"/>
    <property type="match status" value="1"/>
</dbReference>
<dbReference type="InterPro" id="IPR029021">
    <property type="entry name" value="Prot-tyrosine_phosphatase-like"/>
</dbReference>
<dbReference type="SUPFAM" id="SSF52799">
    <property type="entry name" value="(Phosphotyrosine protein) phosphatases II"/>
    <property type="match status" value="1"/>
</dbReference>